<evidence type="ECO:0000259" key="1">
    <source>
        <dbReference type="PROSITE" id="PS50206"/>
    </source>
</evidence>
<dbReference type="PANTHER" id="PTHR44086:SF10">
    <property type="entry name" value="THIOSULFATE SULFURTRANSFERASE_RHODANESE-LIKE DOMAIN-CONTAINING PROTEIN 3"/>
    <property type="match status" value="1"/>
</dbReference>
<dbReference type="SMART" id="SM00450">
    <property type="entry name" value="RHOD"/>
    <property type="match status" value="4"/>
</dbReference>
<organism evidence="2 3">
    <name type="scientific">Cupriavidus basilensis</name>
    <dbReference type="NCBI Taxonomy" id="68895"/>
    <lineage>
        <taxon>Bacteria</taxon>
        <taxon>Pseudomonadati</taxon>
        <taxon>Pseudomonadota</taxon>
        <taxon>Betaproteobacteria</taxon>
        <taxon>Burkholderiales</taxon>
        <taxon>Burkholderiaceae</taxon>
        <taxon>Cupriavidus</taxon>
    </lineage>
</organism>
<dbReference type="EMBL" id="CP010537">
    <property type="protein sequence ID" value="AJG23636.1"/>
    <property type="molecule type" value="Genomic_DNA"/>
</dbReference>
<dbReference type="Pfam" id="PF00581">
    <property type="entry name" value="Rhodanese"/>
    <property type="match status" value="4"/>
</dbReference>
<sequence length="546" mass="57758">MPAILNTPDTRYTQVDPVTLKAWLHDQDEIALFDIREHGQYGEGHPFYAVPLPFSRLELDIGRLAPNTAARIVLADNADGVAARAAQALSTLGYTRLFVLDGGVPGWQAAGYALFAGVNVPSKTFGELAEHHYGTPRVSATELAAMQAGEQAPVVLDGRPVSEFRKMNIPGAICCPNGELAYRLRDLVPDPATPIVINCAGRTRSIIGAQTLINFGVPNPVFALENGTQGWYLNDYKLEHGGTRRYPDSAAPAGLDAAQAAAQTMAVRFAVPHIDAAEALAWLNDRSRTTFLCDVRTPQEYAAGSVPGAQSTPGGQLMQATDQYVGVRRARLVLIDADGVRATVVASWLRQMGHDAVVLEGGLAAALAYGLAAPAGPAASSRALPGIDARSLAAGLAGRQMLALDVRASMAYRAGHVPGSRWSIRPVFARDLAGVPRDTPIALIGDDDQPGMATLAAGELAALGYSDIRLLAGGTGAWQAAGHALASDGGDGDAASSLPDARCIDFLFFVHDRHDGNKEAARRYLAWETNLIAQLDAQELATFRFA</sequence>
<keyword evidence="3" id="KW-1185">Reference proteome</keyword>
<dbReference type="RefSeq" id="WP_052495086.1">
    <property type="nucleotide sequence ID" value="NZ_CP010537.1"/>
</dbReference>
<evidence type="ECO:0000313" key="2">
    <source>
        <dbReference type="EMBL" id="AJG23636.1"/>
    </source>
</evidence>
<name>A0A0C4YSP3_9BURK</name>
<accession>A0A0C4YSP3</accession>
<gene>
    <name evidence="2" type="ORF">RR42_s2048</name>
</gene>
<feature type="domain" description="Rhodanese" evidence="1">
    <location>
        <begin position="397"/>
        <end position="487"/>
    </location>
</feature>
<proteinExistence type="predicted"/>
<dbReference type="GO" id="GO:0004792">
    <property type="term" value="F:thiosulfate-cyanide sulfurtransferase activity"/>
    <property type="evidence" value="ECO:0007669"/>
    <property type="project" value="TreeGrafter"/>
</dbReference>
<dbReference type="KEGG" id="cbw:RR42_s2048"/>
<reference evidence="2 3" key="1">
    <citation type="journal article" date="2015" name="Genome Announc.">
        <title>Complete Genome Sequence of Cupriavidus basilensis 4G11, Isolated from the Oak Ridge Field Research Center Site.</title>
        <authorList>
            <person name="Ray J."/>
            <person name="Waters R.J."/>
            <person name="Skerker J.M."/>
            <person name="Kuehl J.V."/>
            <person name="Price M.N."/>
            <person name="Huang J."/>
            <person name="Chakraborty R."/>
            <person name="Arkin A.P."/>
            <person name="Deutschbauer A."/>
        </authorList>
    </citation>
    <scope>NUCLEOTIDE SEQUENCE [LARGE SCALE GENOMIC DNA]</scope>
    <source>
        <strain evidence="2">4G11</strain>
    </source>
</reference>
<dbReference type="PANTHER" id="PTHR44086">
    <property type="entry name" value="THIOSULFATE SULFURTRANSFERASE RDL2, MITOCHONDRIAL-RELATED"/>
    <property type="match status" value="1"/>
</dbReference>
<dbReference type="Gene3D" id="3.40.250.10">
    <property type="entry name" value="Rhodanese-like domain"/>
    <property type="match status" value="4"/>
</dbReference>
<feature type="domain" description="Rhodanese" evidence="1">
    <location>
        <begin position="294"/>
        <end position="374"/>
    </location>
</feature>
<protein>
    <submittedName>
        <fullName evidence="2">Rhodanese-related sulfurtransferase</fullName>
    </submittedName>
</protein>
<keyword evidence="2" id="KW-0808">Transferase</keyword>
<feature type="domain" description="Rhodanese" evidence="1">
    <location>
        <begin position="26"/>
        <end position="116"/>
    </location>
</feature>
<evidence type="ECO:0000313" key="3">
    <source>
        <dbReference type="Proteomes" id="UP000031843"/>
    </source>
</evidence>
<feature type="domain" description="Rhodanese" evidence="1">
    <location>
        <begin position="149"/>
        <end position="240"/>
    </location>
</feature>
<dbReference type="STRING" id="68895.RR42_s2048"/>
<dbReference type="PROSITE" id="PS50206">
    <property type="entry name" value="RHODANESE_3"/>
    <property type="match status" value="4"/>
</dbReference>
<dbReference type="InterPro" id="IPR036873">
    <property type="entry name" value="Rhodanese-like_dom_sf"/>
</dbReference>
<dbReference type="InterPro" id="IPR001763">
    <property type="entry name" value="Rhodanese-like_dom"/>
</dbReference>
<dbReference type="AlphaFoldDB" id="A0A0C4YSP3"/>
<dbReference type="CDD" id="cd01534">
    <property type="entry name" value="4RHOD_Repeat_3"/>
    <property type="match status" value="1"/>
</dbReference>
<dbReference type="SUPFAM" id="SSF52821">
    <property type="entry name" value="Rhodanese/Cell cycle control phosphatase"/>
    <property type="match status" value="4"/>
</dbReference>
<dbReference type="OrthoDB" id="9789585at2"/>
<dbReference type="Proteomes" id="UP000031843">
    <property type="component" value="Chromosome secondary"/>
</dbReference>